<proteinExistence type="predicted"/>
<dbReference type="EMBL" id="BKCJ010002427">
    <property type="protein sequence ID" value="GEU48479.1"/>
    <property type="molecule type" value="Genomic_DNA"/>
</dbReference>
<dbReference type="AlphaFoldDB" id="A0A6L2KHQ8"/>
<evidence type="ECO:0008006" key="2">
    <source>
        <dbReference type="Google" id="ProtNLM"/>
    </source>
</evidence>
<comment type="caution">
    <text evidence="1">The sequence shown here is derived from an EMBL/GenBank/DDBJ whole genome shotgun (WGS) entry which is preliminary data.</text>
</comment>
<accession>A0A6L2KHQ8</accession>
<gene>
    <name evidence="1" type="ORF">Tci_020457</name>
</gene>
<organism evidence="1">
    <name type="scientific">Tanacetum cinerariifolium</name>
    <name type="common">Dalmatian daisy</name>
    <name type="synonym">Chrysanthemum cinerariifolium</name>
    <dbReference type="NCBI Taxonomy" id="118510"/>
    <lineage>
        <taxon>Eukaryota</taxon>
        <taxon>Viridiplantae</taxon>
        <taxon>Streptophyta</taxon>
        <taxon>Embryophyta</taxon>
        <taxon>Tracheophyta</taxon>
        <taxon>Spermatophyta</taxon>
        <taxon>Magnoliopsida</taxon>
        <taxon>eudicotyledons</taxon>
        <taxon>Gunneridae</taxon>
        <taxon>Pentapetalae</taxon>
        <taxon>asterids</taxon>
        <taxon>campanulids</taxon>
        <taxon>Asterales</taxon>
        <taxon>Asteraceae</taxon>
        <taxon>Asteroideae</taxon>
        <taxon>Anthemideae</taxon>
        <taxon>Anthemidinae</taxon>
        <taxon>Tanacetum</taxon>
    </lineage>
</organism>
<protein>
    <recommendedName>
        <fullName evidence="2">Reverse transcriptase domain-containing protein</fullName>
    </recommendedName>
</protein>
<name>A0A6L2KHQ8_TANCI</name>
<reference evidence="1" key="1">
    <citation type="journal article" date="2019" name="Sci. Rep.">
        <title>Draft genome of Tanacetum cinerariifolium, the natural source of mosquito coil.</title>
        <authorList>
            <person name="Yamashiro T."/>
            <person name="Shiraishi A."/>
            <person name="Satake H."/>
            <person name="Nakayama K."/>
        </authorList>
    </citation>
    <scope>NUCLEOTIDE SEQUENCE</scope>
</reference>
<sequence length="338" mass="38227">MTSDLPIEEPDNSLSMRDEHLSTIPETESDEVIKSSVKNLVPIPSESEVTSDNEKIISTKIDPHYFNAESNLLESLLNQDTMIDSSPKFNYLLEEFSSKLAHIDLISPGIKEADFDLEEEIRPVENLLYDNSSQRPPEELNAEISDMILESLSPFLILVEDSNSHMEEIDLFLIMDDLMPPGIENDDYDSEGGIYFLEELLSNDPLPLPENESSNFDHHDDPSFPRPPLKPPDVEVFFDFEPDMGVLTTKVVKVFDTLLPSSFENKDKVFKPGILSYFLVSHQDKTTSDFFENPMMMYGGDIPFLDILIAPDLEASRARGFVHRPLEPQSLAYGDSIS</sequence>
<evidence type="ECO:0000313" key="1">
    <source>
        <dbReference type="EMBL" id="GEU48479.1"/>
    </source>
</evidence>